<feature type="compositionally biased region" description="Polar residues" evidence="1">
    <location>
        <begin position="518"/>
        <end position="529"/>
    </location>
</feature>
<dbReference type="WBParaSite" id="SRDH1_28010.1">
    <property type="protein sequence ID" value="SRDH1_28010.1"/>
    <property type="gene ID" value="SRDH1_28010"/>
</dbReference>
<feature type="region of interest" description="Disordered" evidence="1">
    <location>
        <begin position="798"/>
        <end position="819"/>
    </location>
</feature>
<feature type="compositionally biased region" description="Polar residues" evidence="1">
    <location>
        <begin position="192"/>
        <end position="202"/>
    </location>
</feature>
<feature type="region of interest" description="Disordered" evidence="1">
    <location>
        <begin position="121"/>
        <end position="153"/>
    </location>
</feature>
<feature type="compositionally biased region" description="Basic and acidic residues" evidence="1">
    <location>
        <begin position="589"/>
        <end position="621"/>
    </location>
</feature>
<organism evidence="2 3">
    <name type="scientific">Schistosoma rodhaini</name>
    <dbReference type="NCBI Taxonomy" id="6188"/>
    <lineage>
        <taxon>Eukaryota</taxon>
        <taxon>Metazoa</taxon>
        <taxon>Spiralia</taxon>
        <taxon>Lophotrochozoa</taxon>
        <taxon>Platyhelminthes</taxon>
        <taxon>Trematoda</taxon>
        <taxon>Digenea</taxon>
        <taxon>Strigeidida</taxon>
        <taxon>Schistosomatoidea</taxon>
        <taxon>Schistosomatidae</taxon>
        <taxon>Schistosoma</taxon>
    </lineage>
</organism>
<dbReference type="AlphaFoldDB" id="A0AA85EWW8"/>
<accession>A0AA85EWW8</accession>
<feature type="compositionally biased region" description="Polar residues" evidence="1">
    <location>
        <begin position="169"/>
        <end position="180"/>
    </location>
</feature>
<keyword evidence="2" id="KW-1185">Reference proteome</keyword>
<evidence type="ECO:0000313" key="2">
    <source>
        <dbReference type="Proteomes" id="UP000050792"/>
    </source>
</evidence>
<evidence type="ECO:0000256" key="1">
    <source>
        <dbReference type="SAM" id="MobiDB-lite"/>
    </source>
</evidence>
<feature type="compositionally biased region" description="Polar residues" evidence="1">
    <location>
        <begin position="432"/>
        <end position="462"/>
    </location>
</feature>
<reference evidence="2" key="1">
    <citation type="submission" date="2022-06" db="EMBL/GenBank/DDBJ databases">
        <authorList>
            <person name="Berger JAMES D."/>
            <person name="Berger JAMES D."/>
        </authorList>
    </citation>
    <scope>NUCLEOTIDE SEQUENCE [LARGE SCALE GENOMIC DNA]</scope>
</reference>
<protein>
    <submittedName>
        <fullName evidence="3">Uncharacterized protein</fullName>
    </submittedName>
</protein>
<sequence length="999" mass="111000">MDNTKTSPQRKFRQIIQPHEHNFSVPSFGYDFRNAFKTNEKNTTQQQLPTDTTSQFKKTMKMALATVNQPRPLNSVIAKTGPSVDQTADFTYASRPQLKDMHKELQTSSLRRQNFNERQVKLTESSMSDTPSTKSSIYRPGSMYLPKSKNDHGFIEQNMNSERAGLSQPPESKQLNSNTGYAVGTEGQFVHSSLQRTSSLGRNSHKSVPASNPVLQYSGLPGISENSTVNKQFKPDLQYSHQMTTQMDYPQWLHHQQQRLQSSQPQETINQPVQHIHSLHSSGWTFPQNTVASSQVHSSAPNNQTSCYNSSSYNPANNVGEFMLTVPPTVTNIGDTSSQPGVIPQSYILTPDIAPFLYSQTSERVGGPSTQPVHQSQLLPGTTVLQPQVTIVTVDPEILKAILSGAFNTQALFQSVNMSSSSKPSTNMTSSINLPTQKPDNSNIDSVPLSVTRTYCQPSEPQNVLVPESSISADTKKEDKSLQNLCCPNDTESRSLPFSYSKTEDKSNGNQEPIGCSNGLQPIQNSSSDKPQKSAPRIGNPPRTLRFLDKSESCEPGGQMEDSHHSGLTGGREPRKLKPSSFIFRSRKASTDEPPNLRKNETNEYLGKSKADNNDTVDQRQEVSSISAYYEQLKRRNSRPLSACKLTAATQFQQAADPSLLKTSEFSSNLESSPVNCRSAHQLTRGYTVASSEPDHAGLSTGFSKERTHLKETDPSIMTVAERAKQWLLAQSSGYRETQRYSTSGFIDQDLVDCQDLVPVEDRVKMFDIGASLGQQTEKSPEVKSELQELCKKKQVKFSENNLQKPDSSPKSTNLTNKSVTSVTLQNLRPNHVNPRRPHSSVNLHRIKQESVQTGVIQPAIKTSQGVNIVNSSLKIAPVKGVQQSNGDELTRLSLNEKRSLFSQRFQQGQQSLTSKPFSVTTEPKRVIRRKTQPITLDDLAKANQLILERYYGKHLESPFGSVKGDEQDSFGFHEYDSQISTPEASLRSRYNENSSLIE</sequence>
<dbReference type="Proteomes" id="UP000050792">
    <property type="component" value="Unassembled WGS sequence"/>
</dbReference>
<name>A0AA85EWW8_9TREM</name>
<evidence type="ECO:0000313" key="3">
    <source>
        <dbReference type="WBParaSite" id="SRDH1_28010.1"/>
    </source>
</evidence>
<feature type="region of interest" description="Disordered" evidence="1">
    <location>
        <begin position="192"/>
        <end position="213"/>
    </location>
</feature>
<reference evidence="3" key="2">
    <citation type="submission" date="2023-11" db="UniProtKB">
        <authorList>
            <consortium name="WormBaseParasite"/>
        </authorList>
    </citation>
    <scope>IDENTIFICATION</scope>
</reference>
<feature type="region of interest" description="Disordered" evidence="1">
    <location>
        <begin position="161"/>
        <end position="180"/>
    </location>
</feature>
<feature type="compositionally biased region" description="Low complexity" evidence="1">
    <location>
        <begin position="418"/>
        <end position="431"/>
    </location>
</feature>
<proteinExistence type="predicted"/>
<feature type="compositionally biased region" description="Low complexity" evidence="1">
    <location>
        <begin position="125"/>
        <end position="136"/>
    </location>
</feature>
<feature type="region of interest" description="Disordered" evidence="1">
    <location>
        <begin position="418"/>
        <end position="621"/>
    </location>
</feature>